<dbReference type="GO" id="GO:0006886">
    <property type="term" value="P:intracellular protein transport"/>
    <property type="evidence" value="ECO:0007669"/>
    <property type="project" value="InterPro"/>
</dbReference>
<evidence type="ECO:0000256" key="3">
    <source>
        <dbReference type="ARBA" id="ARBA00023136"/>
    </source>
</evidence>
<dbReference type="Proteomes" id="UP000053611">
    <property type="component" value="Unassembled WGS sequence"/>
</dbReference>
<proteinExistence type="inferred from homology"/>
<keyword evidence="10" id="KW-1185">Reference proteome</keyword>
<comment type="function">
    <text evidence="6">Clathrin is the major protein of the polyhedral coat of coated pits and vesicles.</text>
</comment>
<dbReference type="GO" id="GO:0030132">
    <property type="term" value="C:clathrin coat of coated pit"/>
    <property type="evidence" value="ECO:0007669"/>
    <property type="project" value="InterPro"/>
</dbReference>
<dbReference type="RefSeq" id="XP_018279155.1">
    <property type="nucleotide sequence ID" value="XM_018425358.1"/>
</dbReference>
<evidence type="ECO:0000256" key="2">
    <source>
        <dbReference type="ARBA" id="ARBA00005263"/>
    </source>
</evidence>
<dbReference type="PANTHER" id="PTHR10639:SF7">
    <property type="entry name" value="CLATHRIN LIGHT CHAIN"/>
    <property type="match status" value="1"/>
</dbReference>
<protein>
    <recommendedName>
        <fullName evidence="6">Clathrin light chain</fullName>
    </recommendedName>
</protein>
<keyword evidence="5 6" id="KW-0968">Cytoplasmic vesicle</keyword>
<sequence>MSDDPTADFLAREKAILGDNADLFAPGEIPGVSSGNGGQGSGMDAFPDLDDAVPFPAMHPWNRSPWQERGSWPDWSSRSPAPAKPASPVKSTSPVKSASPIKSPSGLDAFPELDDFSGVGSSQVRVTGNVGLGEDEDLDKFESAFPDLSSEMPSATSPAPKPVFNALSAQPYGQSPYPPTAAPQPRSAASILPAPQFTNTLPETEEETEPIRQWREKQAEEIKRRNAADQEKRDEMANKAEKAIDQFYEDYNKQKEKNIRENKEHEAKFIEQLKDDIARGTTWERITDLIGLENSQSKTIRPSVAGGSDLARMKEILLALRREGEKAPGATGF</sequence>
<reference evidence="9 10" key="1">
    <citation type="submission" date="2015-03" db="EMBL/GenBank/DDBJ databases">
        <title>Genomics and transcriptomics of the oil-accumulating basidiomycete yeast T. oleaginosus allow insights into substrate utilization and the diverse evolutionary trajectories of mating systems in fungi.</title>
        <authorList>
            <consortium name="DOE Joint Genome Institute"/>
            <person name="Kourist R."/>
            <person name="Kracht O."/>
            <person name="Bracharz F."/>
            <person name="Lipzen A."/>
            <person name="Nolan M."/>
            <person name="Ohm R."/>
            <person name="Grigoriev I."/>
            <person name="Sun S."/>
            <person name="Heitman J."/>
            <person name="Bruck T."/>
            <person name="Nowrousian M."/>
        </authorList>
    </citation>
    <scope>NUCLEOTIDE SEQUENCE [LARGE SCALE GENOMIC DNA]</scope>
    <source>
        <strain evidence="9 10">IBC0246</strain>
    </source>
</reference>
<organism evidence="9 10">
    <name type="scientific">Cutaneotrichosporon oleaginosum</name>
    <dbReference type="NCBI Taxonomy" id="879819"/>
    <lineage>
        <taxon>Eukaryota</taxon>
        <taxon>Fungi</taxon>
        <taxon>Dikarya</taxon>
        <taxon>Basidiomycota</taxon>
        <taxon>Agaricomycotina</taxon>
        <taxon>Tremellomycetes</taxon>
        <taxon>Trichosporonales</taxon>
        <taxon>Trichosporonaceae</taxon>
        <taxon>Cutaneotrichosporon</taxon>
    </lineage>
</organism>
<dbReference type="GO" id="GO:0005198">
    <property type="term" value="F:structural molecule activity"/>
    <property type="evidence" value="ECO:0007669"/>
    <property type="project" value="InterPro"/>
</dbReference>
<keyword evidence="3 6" id="KW-0472">Membrane</keyword>
<evidence type="ECO:0000256" key="5">
    <source>
        <dbReference type="ARBA" id="ARBA00023329"/>
    </source>
</evidence>
<keyword evidence="7" id="KW-0175">Coiled coil</keyword>
<dbReference type="EMBL" id="KQ087203">
    <property type="protein sequence ID" value="KLT42664.1"/>
    <property type="molecule type" value="Genomic_DNA"/>
</dbReference>
<dbReference type="InterPro" id="IPR000996">
    <property type="entry name" value="Clathrin_L-chain"/>
</dbReference>
<feature type="compositionally biased region" description="Low complexity" evidence="8">
    <location>
        <begin position="76"/>
        <end position="100"/>
    </location>
</feature>
<evidence type="ECO:0000256" key="7">
    <source>
        <dbReference type="SAM" id="Coils"/>
    </source>
</evidence>
<evidence type="ECO:0000256" key="8">
    <source>
        <dbReference type="SAM" id="MobiDB-lite"/>
    </source>
</evidence>
<feature type="region of interest" description="Disordered" evidence="8">
    <location>
        <begin position="20"/>
        <end position="187"/>
    </location>
</feature>
<dbReference type="GeneID" id="28985961"/>
<dbReference type="Pfam" id="PF01086">
    <property type="entry name" value="Clathrin_lg_ch"/>
    <property type="match status" value="1"/>
</dbReference>
<evidence type="ECO:0000256" key="4">
    <source>
        <dbReference type="ARBA" id="ARBA00023176"/>
    </source>
</evidence>
<evidence type="ECO:0000256" key="6">
    <source>
        <dbReference type="RuleBase" id="RU363137"/>
    </source>
</evidence>
<keyword evidence="4 6" id="KW-0168">Coated pit</keyword>
<dbReference type="STRING" id="879819.A0A0J1B4R0"/>
<feature type="coiled-coil region" evidence="7">
    <location>
        <begin position="219"/>
        <end position="268"/>
    </location>
</feature>
<evidence type="ECO:0000256" key="1">
    <source>
        <dbReference type="ARBA" id="ARBA00004180"/>
    </source>
</evidence>
<evidence type="ECO:0000313" key="10">
    <source>
        <dbReference type="Proteomes" id="UP000053611"/>
    </source>
</evidence>
<dbReference type="OrthoDB" id="5512at2759"/>
<evidence type="ECO:0000313" key="9">
    <source>
        <dbReference type="EMBL" id="KLT42664.1"/>
    </source>
</evidence>
<gene>
    <name evidence="9" type="ORF">CC85DRAFT_302172</name>
</gene>
<dbReference type="GO" id="GO:0072583">
    <property type="term" value="P:clathrin-dependent endocytosis"/>
    <property type="evidence" value="ECO:0007669"/>
    <property type="project" value="TreeGrafter"/>
</dbReference>
<comment type="subcellular location">
    <subcellularLocation>
        <location evidence="1 6">Cytoplasmic vesicle membrane</location>
        <topology evidence="1 6">Peripheral membrane protein</topology>
        <orientation evidence="1 6">Cytoplasmic side</orientation>
    </subcellularLocation>
    <subcellularLocation>
        <location evidence="6">Membrane</location>
        <location evidence="6">Coated pit</location>
        <topology evidence="6">Peripheral membrane protein</topology>
        <orientation evidence="6">Cytoplasmic side</orientation>
    </subcellularLocation>
    <text evidence="6">Cytoplasmic face of coated pits and vesicles.</text>
</comment>
<dbReference type="GO" id="GO:0032050">
    <property type="term" value="F:clathrin heavy chain binding"/>
    <property type="evidence" value="ECO:0007669"/>
    <property type="project" value="TreeGrafter"/>
</dbReference>
<dbReference type="AlphaFoldDB" id="A0A0J1B4R0"/>
<name>A0A0J1B4R0_9TREE</name>
<accession>A0A0J1B4R0</accession>
<dbReference type="GO" id="GO:0030130">
    <property type="term" value="C:clathrin coat of trans-Golgi network vesicle"/>
    <property type="evidence" value="ECO:0007669"/>
    <property type="project" value="InterPro"/>
</dbReference>
<comment type="similarity">
    <text evidence="2 6">Belongs to the clathrin light chain family.</text>
</comment>
<dbReference type="PANTHER" id="PTHR10639">
    <property type="entry name" value="CLATHRIN LIGHT CHAIN"/>
    <property type="match status" value="1"/>
</dbReference>